<evidence type="ECO:0000313" key="2">
    <source>
        <dbReference type="Proteomes" id="UP001163603"/>
    </source>
</evidence>
<dbReference type="EMBL" id="CM047739">
    <property type="protein sequence ID" value="KAJ0043473.1"/>
    <property type="molecule type" value="Genomic_DNA"/>
</dbReference>
<reference evidence="2" key="1">
    <citation type="journal article" date="2023" name="G3 (Bethesda)">
        <title>Genome assembly and association tests identify interacting loci associated with vigor, precocity, and sex in interspecific pistachio rootstocks.</title>
        <authorList>
            <person name="Palmer W."/>
            <person name="Jacygrad E."/>
            <person name="Sagayaradj S."/>
            <person name="Cavanaugh K."/>
            <person name="Han R."/>
            <person name="Bertier L."/>
            <person name="Beede B."/>
            <person name="Kafkas S."/>
            <person name="Golino D."/>
            <person name="Preece J."/>
            <person name="Michelmore R."/>
        </authorList>
    </citation>
    <scope>NUCLEOTIDE SEQUENCE [LARGE SCALE GENOMIC DNA]</scope>
</reference>
<proteinExistence type="predicted"/>
<protein>
    <submittedName>
        <fullName evidence="1">Uncharacterized protein</fullName>
    </submittedName>
</protein>
<organism evidence="1 2">
    <name type="scientific">Pistacia integerrima</name>
    <dbReference type="NCBI Taxonomy" id="434235"/>
    <lineage>
        <taxon>Eukaryota</taxon>
        <taxon>Viridiplantae</taxon>
        <taxon>Streptophyta</taxon>
        <taxon>Embryophyta</taxon>
        <taxon>Tracheophyta</taxon>
        <taxon>Spermatophyta</taxon>
        <taxon>Magnoliopsida</taxon>
        <taxon>eudicotyledons</taxon>
        <taxon>Gunneridae</taxon>
        <taxon>Pentapetalae</taxon>
        <taxon>rosids</taxon>
        <taxon>malvids</taxon>
        <taxon>Sapindales</taxon>
        <taxon>Anacardiaceae</taxon>
        <taxon>Pistacia</taxon>
    </lineage>
</organism>
<gene>
    <name evidence="1" type="ORF">Pint_18309</name>
</gene>
<evidence type="ECO:0000313" key="1">
    <source>
        <dbReference type="EMBL" id="KAJ0043473.1"/>
    </source>
</evidence>
<sequence>MSSPDGRVFQIENAAKAVDNSGTVTGIKCKDEIVMGVEKLIASKSSNRRIHSVHRHFGMMVNRYWITFYVVLSCLVKVLNASAGDADPLYRACVGQCEKTGCVGERCFQHCKFSSDGISIDGPWYMQEPLYLRWKIWDCQSDCRYNCMVDREKERDALGNGPVKYHGKWPFKRVYGIQEPASVAFSALNLAMHFHGWLSFFILLYYRLPLKQNKKAYYEFSTLWHIYALLSLNSWFWSAIFHSRDVDLTEKLDYSSAVALLGYSLILAILRCFNVRDEAARVMVAAPLLAFVTTHILYLNFYKLDYGWNMKVCVVMAVAQLLIWAIWAGVSQHPSRWKLWTVGLWRRLGNALRNL</sequence>
<comment type="caution">
    <text evidence="1">The sequence shown here is derived from an EMBL/GenBank/DDBJ whole genome shotgun (WGS) entry which is preliminary data.</text>
</comment>
<dbReference type="Proteomes" id="UP001163603">
    <property type="component" value="Chromosome 4"/>
</dbReference>
<keyword evidence="2" id="KW-1185">Reference proteome</keyword>
<accession>A0ACC0Z0H1</accession>
<name>A0ACC0Z0H1_9ROSI</name>